<comment type="caution">
    <text evidence="2">The sequence shown here is derived from an EMBL/GenBank/DDBJ whole genome shotgun (WGS) entry which is preliminary data.</text>
</comment>
<protein>
    <submittedName>
        <fullName evidence="2">Uncharacterized protein</fullName>
    </submittedName>
</protein>
<proteinExistence type="predicted"/>
<accession>A0ABN9SKZ6</accession>
<dbReference type="Proteomes" id="UP001189429">
    <property type="component" value="Unassembled WGS sequence"/>
</dbReference>
<evidence type="ECO:0000313" key="2">
    <source>
        <dbReference type="EMBL" id="CAK0832457.1"/>
    </source>
</evidence>
<sequence>MTVLPERTLFIVRHGVCSSAGRILLGGDIWGQDMLISNEHLRNKHRVRALSYLHVLKLHITDLADIVLVFPDARLQLRRAQVKISFTRGFKMVSRAVQSLGEEGLPWWEIPPEWRPLLYAQILNGCYNAGDWLQRRWSNADTAEAEHGNELLNEMFEQVSDTQKSISDGLTDSPRHVVSMCKSMSLKAEARISGVESYVERFQRLPSQRNRQLEEGVLPPPASSKISPELEWSQP</sequence>
<dbReference type="EMBL" id="CAUYUJ010011714">
    <property type="protein sequence ID" value="CAK0832457.1"/>
    <property type="molecule type" value="Genomic_DNA"/>
</dbReference>
<evidence type="ECO:0000256" key="1">
    <source>
        <dbReference type="SAM" id="MobiDB-lite"/>
    </source>
</evidence>
<name>A0ABN9SKZ6_9DINO</name>
<keyword evidence="3" id="KW-1185">Reference proteome</keyword>
<organism evidence="2 3">
    <name type="scientific">Prorocentrum cordatum</name>
    <dbReference type="NCBI Taxonomy" id="2364126"/>
    <lineage>
        <taxon>Eukaryota</taxon>
        <taxon>Sar</taxon>
        <taxon>Alveolata</taxon>
        <taxon>Dinophyceae</taxon>
        <taxon>Prorocentrales</taxon>
        <taxon>Prorocentraceae</taxon>
        <taxon>Prorocentrum</taxon>
    </lineage>
</organism>
<gene>
    <name evidence="2" type="ORF">PCOR1329_LOCUS30469</name>
</gene>
<reference evidence="2" key="1">
    <citation type="submission" date="2023-10" db="EMBL/GenBank/DDBJ databases">
        <authorList>
            <person name="Chen Y."/>
            <person name="Shah S."/>
            <person name="Dougan E. K."/>
            <person name="Thang M."/>
            <person name="Chan C."/>
        </authorList>
    </citation>
    <scope>NUCLEOTIDE SEQUENCE [LARGE SCALE GENOMIC DNA]</scope>
</reference>
<evidence type="ECO:0000313" key="3">
    <source>
        <dbReference type="Proteomes" id="UP001189429"/>
    </source>
</evidence>
<feature type="region of interest" description="Disordered" evidence="1">
    <location>
        <begin position="209"/>
        <end position="235"/>
    </location>
</feature>